<evidence type="ECO:0000259" key="1">
    <source>
        <dbReference type="PROSITE" id="PS51819"/>
    </source>
</evidence>
<dbReference type="Proteomes" id="UP001198034">
    <property type="component" value="Unassembled WGS sequence"/>
</dbReference>
<comment type="caution">
    <text evidence="2">The sequence shown here is derived from an EMBL/GenBank/DDBJ whole genome shotgun (WGS) entry which is preliminary data.</text>
</comment>
<feature type="domain" description="VOC" evidence="1">
    <location>
        <begin position="2"/>
        <end position="115"/>
    </location>
</feature>
<dbReference type="InterPro" id="IPR029068">
    <property type="entry name" value="Glyas_Bleomycin-R_OHBP_Dase"/>
</dbReference>
<protein>
    <recommendedName>
        <fullName evidence="1">VOC domain-containing protein</fullName>
    </recommendedName>
</protein>
<dbReference type="RefSeq" id="WP_226764406.1">
    <property type="nucleotide sequence ID" value="NZ_JAJAWG010000006.1"/>
</dbReference>
<dbReference type="EMBL" id="JAJAWG010000006">
    <property type="protein sequence ID" value="MCB5196656.1"/>
    <property type="molecule type" value="Genomic_DNA"/>
</dbReference>
<sequence length="123" mass="14175">MKIERPGIILFTEKYEQCVEFYKEIVGLPFLYDKDGLTCFDFGGAYLMIESGYKVEAIRDITSTQTIIRFNVKDVKNTADVLISRGVHVEIHEFEWGIVGNFQDPDSNWCQLKDQTPNFVVTP</sequence>
<accession>A0ABS8BMA9</accession>
<dbReference type="PROSITE" id="PS51819">
    <property type="entry name" value="VOC"/>
    <property type="match status" value="1"/>
</dbReference>
<organism evidence="2 3">
    <name type="scientific">Deefgea salmonis</name>
    <dbReference type="NCBI Taxonomy" id="2875502"/>
    <lineage>
        <taxon>Bacteria</taxon>
        <taxon>Pseudomonadati</taxon>
        <taxon>Pseudomonadota</taxon>
        <taxon>Betaproteobacteria</taxon>
        <taxon>Neisseriales</taxon>
        <taxon>Chitinibacteraceae</taxon>
        <taxon>Deefgea</taxon>
    </lineage>
</organism>
<keyword evidence="3" id="KW-1185">Reference proteome</keyword>
<reference evidence="2 3" key="1">
    <citation type="submission" date="2021-10" db="EMBL/GenBank/DDBJ databases">
        <authorList>
            <person name="Chen M."/>
        </authorList>
    </citation>
    <scope>NUCLEOTIDE SEQUENCE [LARGE SCALE GENOMIC DNA]</scope>
    <source>
        <strain evidence="2 3">H3-26</strain>
    </source>
</reference>
<name>A0ABS8BMA9_9NEIS</name>
<dbReference type="Gene3D" id="3.10.180.10">
    <property type="entry name" value="2,3-Dihydroxybiphenyl 1,2-Dioxygenase, domain 1"/>
    <property type="match status" value="1"/>
</dbReference>
<dbReference type="InterPro" id="IPR004360">
    <property type="entry name" value="Glyas_Fos-R_dOase_dom"/>
</dbReference>
<dbReference type="InterPro" id="IPR037523">
    <property type="entry name" value="VOC_core"/>
</dbReference>
<evidence type="ECO:0000313" key="2">
    <source>
        <dbReference type="EMBL" id="MCB5196656.1"/>
    </source>
</evidence>
<proteinExistence type="predicted"/>
<gene>
    <name evidence="2" type="ORF">LG219_10300</name>
</gene>
<dbReference type="Pfam" id="PF00903">
    <property type="entry name" value="Glyoxalase"/>
    <property type="match status" value="1"/>
</dbReference>
<evidence type="ECO:0000313" key="3">
    <source>
        <dbReference type="Proteomes" id="UP001198034"/>
    </source>
</evidence>
<dbReference type="SUPFAM" id="SSF54593">
    <property type="entry name" value="Glyoxalase/Bleomycin resistance protein/Dihydroxybiphenyl dioxygenase"/>
    <property type="match status" value="1"/>
</dbReference>